<dbReference type="EMBL" id="BKAJ01000075">
    <property type="protein sequence ID" value="GEP57155.1"/>
    <property type="molecule type" value="Genomic_DNA"/>
</dbReference>
<comment type="similarity">
    <text evidence="5">Belongs to the metallo-dependent hydrolases superfamily. Adenosine and AMP deaminases family. Adenine deaminase type 2 subfamily.</text>
</comment>
<comment type="caution">
    <text evidence="7">The sequence shown here is derived from an EMBL/GenBank/DDBJ whole genome shotgun (WGS) entry which is preliminary data.</text>
</comment>
<feature type="active site" description="Proton donor" evidence="5">
    <location>
        <position position="200"/>
    </location>
</feature>
<dbReference type="Gene3D" id="3.20.20.140">
    <property type="entry name" value="Metal-dependent hydrolases"/>
    <property type="match status" value="1"/>
</dbReference>
<dbReference type="NCBIfam" id="NF006850">
    <property type="entry name" value="PRK09358.1-6"/>
    <property type="match status" value="1"/>
</dbReference>
<comment type="function">
    <text evidence="5">Catalyzes the hydrolytic deamination of adenine to hypoxanthine. Plays an important role in the purine salvage pathway and in nitrogen catabolism.</text>
</comment>
<dbReference type="PANTHER" id="PTHR43114:SF6">
    <property type="entry name" value="ADENINE DEAMINASE"/>
    <property type="match status" value="1"/>
</dbReference>
<gene>
    <name evidence="7" type="ORF">RSO01_43210</name>
</gene>
<dbReference type="InterPro" id="IPR001365">
    <property type="entry name" value="A_deaminase_dom"/>
</dbReference>
<dbReference type="GO" id="GO:0009117">
    <property type="term" value="P:nucleotide metabolic process"/>
    <property type="evidence" value="ECO:0007669"/>
    <property type="project" value="UniProtKB-KW"/>
</dbReference>
<keyword evidence="3 5" id="KW-0862">Zinc</keyword>
<evidence type="ECO:0000256" key="5">
    <source>
        <dbReference type="HAMAP-Rule" id="MF_01962"/>
    </source>
</evidence>
<comment type="cofactor">
    <cofactor evidence="5">
        <name>Zn(2+)</name>
        <dbReference type="ChEBI" id="CHEBI:29105"/>
    </cofactor>
    <text evidence="5">Binds 1 zinc ion per subunit.</text>
</comment>
<protein>
    <recommendedName>
        <fullName evidence="5">Adenine deaminase</fullName>
        <shortName evidence="5">ADE</shortName>
        <ecNumber evidence="5">3.5.4.2</ecNumber>
    </recommendedName>
    <alternativeName>
        <fullName evidence="5">Adenine aminohydrolase</fullName>
        <shortName evidence="5">AAH</shortName>
    </alternativeName>
</protein>
<keyword evidence="8" id="KW-1185">Reference proteome</keyword>
<dbReference type="InterPro" id="IPR028892">
    <property type="entry name" value="ADE"/>
</dbReference>
<dbReference type="GO" id="GO:0043103">
    <property type="term" value="P:hypoxanthine salvage"/>
    <property type="evidence" value="ECO:0007669"/>
    <property type="project" value="UniProtKB-UniRule"/>
</dbReference>
<feature type="domain" description="Adenosine deaminase" evidence="6">
    <location>
        <begin position="12"/>
        <end position="332"/>
    </location>
</feature>
<evidence type="ECO:0000256" key="1">
    <source>
        <dbReference type="ARBA" id="ARBA00022723"/>
    </source>
</evidence>
<dbReference type="InterPro" id="IPR006330">
    <property type="entry name" value="Ado/ade_deaminase"/>
</dbReference>
<dbReference type="EC" id="3.5.4.2" evidence="5"/>
<dbReference type="GO" id="GO:0005829">
    <property type="term" value="C:cytosol"/>
    <property type="evidence" value="ECO:0007669"/>
    <property type="project" value="TreeGrafter"/>
</dbReference>
<dbReference type="PANTHER" id="PTHR43114">
    <property type="entry name" value="ADENINE DEAMINASE"/>
    <property type="match status" value="1"/>
</dbReference>
<feature type="binding site" evidence="5">
    <location>
        <position position="17"/>
    </location>
    <ligand>
        <name>Zn(2+)</name>
        <dbReference type="ChEBI" id="CHEBI:29105"/>
        <note>catalytic</note>
    </ligand>
</feature>
<dbReference type="Pfam" id="PF00962">
    <property type="entry name" value="A_deaminase"/>
    <property type="match status" value="1"/>
</dbReference>
<feature type="binding site" evidence="5">
    <location>
        <position position="197"/>
    </location>
    <ligand>
        <name>Zn(2+)</name>
        <dbReference type="ChEBI" id="CHEBI:29105"/>
        <note>catalytic</note>
    </ligand>
</feature>
<evidence type="ECO:0000256" key="3">
    <source>
        <dbReference type="ARBA" id="ARBA00022833"/>
    </source>
</evidence>
<dbReference type="GO" id="GO:0008270">
    <property type="term" value="F:zinc ion binding"/>
    <property type="evidence" value="ECO:0007669"/>
    <property type="project" value="UniProtKB-UniRule"/>
</dbReference>
<evidence type="ECO:0000313" key="8">
    <source>
        <dbReference type="Proteomes" id="UP000321058"/>
    </source>
</evidence>
<dbReference type="HAMAP" id="MF_01962">
    <property type="entry name" value="Adenine_deaminase"/>
    <property type="match status" value="1"/>
</dbReference>
<evidence type="ECO:0000259" key="6">
    <source>
        <dbReference type="Pfam" id="PF00962"/>
    </source>
</evidence>
<reference evidence="7 8" key="1">
    <citation type="submission" date="2019-07" db="EMBL/GenBank/DDBJ databases">
        <title>Whole genome shotgun sequence of Reyranella soli NBRC 108950.</title>
        <authorList>
            <person name="Hosoyama A."/>
            <person name="Uohara A."/>
            <person name="Ohji S."/>
            <person name="Ichikawa N."/>
        </authorList>
    </citation>
    <scope>NUCLEOTIDE SEQUENCE [LARGE SCALE GENOMIC DNA]</scope>
    <source>
        <strain evidence="7 8">NBRC 108950</strain>
    </source>
</reference>
<evidence type="ECO:0000256" key="2">
    <source>
        <dbReference type="ARBA" id="ARBA00022801"/>
    </source>
</evidence>
<dbReference type="InterPro" id="IPR032466">
    <property type="entry name" value="Metal_Hydrolase"/>
</dbReference>
<name>A0A512NDY2_9HYPH</name>
<organism evidence="7 8">
    <name type="scientific">Reyranella soli</name>
    <dbReference type="NCBI Taxonomy" id="1230389"/>
    <lineage>
        <taxon>Bacteria</taxon>
        <taxon>Pseudomonadati</taxon>
        <taxon>Pseudomonadota</taxon>
        <taxon>Alphaproteobacteria</taxon>
        <taxon>Hyphomicrobiales</taxon>
        <taxon>Reyranellaceae</taxon>
        <taxon>Reyranella</taxon>
    </lineage>
</organism>
<sequence length="341" mass="38219">MDRMEDFIRGIPKTELHMHLEGSLEPELLMRLGERNKCQLRWKTAEELRNAYEFSDLQSFLDLYYEGCQVLVEEADFYELARAYLRKAHAENVVRAEVFLGPQSFTSKGVDIASVLNGTLKAIDDAEQEDGISCGLIVTAQRHRTEQDALDLLEQVRPWFSRILGIGMGGAEKGNPPSKFRHFFRACRREGIRITAHAGEEGPASYVREAVELLGVDRVDHGVSCLDDPALVREMADIKIPLTVCPISNLRLKGVPSLEAHPLKKLMDAGLHVTVNSDDPSYFRGYVSENLVECQRALGLTVEEIVSLVRNGFTAAFISPAERAAALARVDKYVSEFNWSH</sequence>
<comment type="catalytic activity">
    <reaction evidence="5">
        <text>adenine + H2O + H(+) = hypoxanthine + NH4(+)</text>
        <dbReference type="Rhea" id="RHEA:23688"/>
        <dbReference type="ChEBI" id="CHEBI:15377"/>
        <dbReference type="ChEBI" id="CHEBI:15378"/>
        <dbReference type="ChEBI" id="CHEBI:16708"/>
        <dbReference type="ChEBI" id="CHEBI:17368"/>
        <dbReference type="ChEBI" id="CHEBI:28938"/>
        <dbReference type="EC" id="3.5.4.2"/>
    </reaction>
</comment>
<dbReference type="OrthoDB" id="105475at2"/>
<evidence type="ECO:0000256" key="4">
    <source>
        <dbReference type="ARBA" id="ARBA00023080"/>
    </source>
</evidence>
<keyword evidence="2 5" id="KW-0378">Hydrolase</keyword>
<feature type="site" description="Important for catalytic activity" evidence="5">
    <location>
        <position position="221"/>
    </location>
</feature>
<feature type="binding site" evidence="5">
    <location>
        <position position="279"/>
    </location>
    <ligand>
        <name>substrate</name>
    </ligand>
</feature>
<dbReference type="GO" id="GO:0006146">
    <property type="term" value="P:adenine catabolic process"/>
    <property type="evidence" value="ECO:0007669"/>
    <property type="project" value="UniProtKB-UniRule"/>
</dbReference>
<dbReference type="Proteomes" id="UP000321058">
    <property type="component" value="Unassembled WGS sequence"/>
</dbReference>
<evidence type="ECO:0000313" key="7">
    <source>
        <dbReference type="EMBL" id="GEP57155.1"/>
    </source>
</evidence>
<feature type="binding site" evidence="5">
    <location>
        <position position="278"/>
    </location>
    <ligand>
        <name>Zn(2+)</name>
        <dbReference type="ChEBI" id="CHEBI:29105"/>
        <note>catalytic</note>
    </ligand>
</feature>
<keyword evidence="1 5" id="KW-0479">Metal-binding</keyword>
<keyword evidence="4 5" id="KW-0546">Nucleotide metabolism</keyword>
<dbReference type="RefSeq" id="WP_147151532.1">
    <property type="nucleotide sequence ID" value="NZ_BKAJ01000075.1"/>
</dbReference>
<proteinExistence type="inferred from homology"/>
<accession>A0A512NDY2</accession>
<dbReference type="NCBIfam" id="TIGR01430">
    <property type="entry name" value="aden_deam"/>
    <property type="match status" value="1"/>
</dbReference>
<feature type="binding site" evidence="5">
    <location>
        <position position="19"/>
    </location>
    <ligand>
        <name>Zn(2+)</name>
        <dbReference type="ChEBI" id="CHEBI:29105"/>
        <note>catalytic</note>
    </ligand>
</feature>
<dbReference type="SUPFAM" id="SSF51556">
    <property type="entry name" value="Metallo-dependent hydrolases"/>
    <property type="match status" value="1"/>
</dbReference>
<dbReference type="GO" id="GO:0000034">
    <property type="term" value="F:adenine deaminase activity"/>
    <property type="evidence" value="ECO:0007669"/>
    <property type="project" value="UniProtKB-UniRule"/>
</dbReference>
<dbReference type="AlphaFoldDB" id="A0A512NDY2"/>